<keyword evidence="1" id="KW-1133">Transmembrane helix</keyword>
<evidence type="ECO:0000313" key="2">
    <source>
        <dbReference type="EMBL" id="MCC4234473.1"/>
    </source>
</evidence>
<protein>
    <recommendedName>
        <fullName evidence="4">Holin</fullName>
    </recommendedName>
</protein>
<feature type="transmembrane region" description="Helical" evidence="1">
    <location>
        <begin position="12"/>
        <end position="29"/>
    </location>
</feature>
<reference evidence="2 3" key="1">
    <citation type="submission" date="2021-10" db="EMBL/GenBank/DDBJ databases">
        <title>The diversity and Nitrogen Metabolism of Culturable Nitrate-Utilizing Bacteria Within the Oxygen Minimum Zone of the Changjiang (Yangtze River)Estuary.</title>
        <authorList>
            <person name="Zhang D."/>
            <person name="Zheng J."/>
            <person name="Liu S."/>
            <person name="He W."/>
        </authorList>
    </citation>
    <scope>NUCLEOTIDE SEQUENCE [LARGE SCALE GENOMIC DNA]</scope>
    <source>
        <strain evidence="2 3">FXH275-2</strain>
    </source>
</reference>
<sequence length="134" mass="14740">MTPWIEAAFAKYAWIWIGLTFGLAAKYALLIKKGVKVRPSLLMADILLLPMVGLIAYWLVTQFGVSGEAAALVSAGATIGAERVVKLYTERFMRQVEAITLRDLSREVTESKGELRNAVQTELSAKRLAGQPED</sequence>
<organism evidence="2 3">
    <name type="scientific">Sphingobium soli</name>
    <dbReference type="NCBI Taxonomy" id="1591116"/>
    <lineage>
        <taxon>Bacteria</taxon>
        <taxon>Pseudomonadati</taxon>
        <taxon>Pseudomonadota</taxon>
        <taxon>Alphaproteobacteria</taxon>
        <taxon>Sphingomonadales</taxon>
        <taxon>Sphingomonadaceae</taxon>
        <taxon>Sphingobium</taxon>
    </lineage>
</organism>
<feature type="transmembrane region" description="Helical" evidence="1">
    <location>
        <begin position="41"/>
        <end position="60"/>
    </location>
</feature>
<gene>
    <name evidence="2" type="ORF">LL253_17515</name>
</gene>
<evidence type="ECO:0000313" key="3">
    <source>
        <dbReference type="Proteomes" id="UP001198830"/>
    </source>
</evidence>
<comment type="caution">
    <text evidence="2">The sequence shown here is derived from an EMBL/GenBank/DDBJ whole genome shotgun (WGS) entry which is preliminary data.</text>
</comment>
<dbReference type="Proteomes" id="UP001198830">
    <property type="component" value="Unassembled WGS sequence"/>
</dbReference>
<evidence type="ECO:0000256" key="1">
    <source>
        <dbReference type="SAM" id="Phobius"/>
    </source>
</evidence>
<keyword evidence="1" id="KW-0812">Transmembrane</keyword>
<evidence type="ECO:0008006" key="4">
    <source>
        <dbReference type="Google" id="ProtNLM"/>
    </source>
</evidence>
<accession>A0ABS8H8U1</accession>
<proteinExistence type="predicted"/>
<dbReference type="RefSeq" id="WP_228227965.1">
    <property type="nucleotide sequence ID" value="NZ_JAJGNP010000020.1"/>
</dbReference>
<dbReference type="EMBL" id="JAJGNP010000020">
    <property type="protein sequence ID" value="MCC4234473.1"/>
    <property type="molecule type" value="Genomic_DNA"/>
</dbReference>
<keyword evidence="1" id="KW-0472">Membrane</keyword>
<name>A0ABS8H8U1_9SPHN</name>
<keyword evidence="3" id="KW-1185">Reference proteome</keyword>